<keyword evidence="2" id="KW-1185">Reference proteome</keyword>
<dbReference type="Proteomes" id="UP001195903">
    <property type="component" value="Unassembled WGS sequence"/>
</dbReference>
<dbReference type="RefSeq" id="WP_214508565.1">
    <property type="nucleotide sequence ID" value="NZ_JAHEPS010000011.1"/>
</dbReference>
<gene>
    <name evidence="1" type="ORF">KJI95_17860</name>
</gene>
<proteinExistence type="predicted"/>
<comment type="caution">
    <text evidence="1">The sequence shown here is derived from an EMBL/GenBank/DDBJ whole genome shotgun (WGS) entry which is preliminary data.</text>
</comment>
<sequence>MIVNKDHTRKTIDEFCKKLSLRESNACIRYLGNSVDYSDVVASQEKLCSILFNNALTDTMMDMGQLLIGNKIQELKDFLNKNIIPESRVSWIKEIKSEELFFFYFILFDYEKTHFPILKPKITPISNYDFVNLFSQAGDYNFQVKDRDYADRIISFLDSTICPVESKLSLLNNIRSIYHTYLSEDLLSNWLNNRDAERIYWTESYLKQKYSFNIEQWLNLNQKIYRIKAFIFFLFYGDSTSDKELFKIKIKKAWSQAKFRGLDNRKKPFNIVMDKSIKDKLDFLSNSQNRPRNEIVEELINTAYNELNK</sequence>
<accession>A0ABS5V8Q4</accession>
<protein>
    <submittedName>
        <fullName evidence="1">Uncharacterized protein</fullName>
    </submittedName>
</protein>
<evidence type="ECO:0000313" key="1">
    <source>
        <dbReference type="EMBL" id="MBT1446363.1"/>
    </source>
</evidence>
<evidence type="ECO:0000313" key="2">
    <source>
        <dbReference type="Proteomes" id="UP001195903"/>
    </source>
</evidence>
<organism evidence="1 2">
    <name type="scientific">Shewanella jiangmenensis</name>
    <dbReference type="NCBI Taxonomy" id="2837387"/>
    <lineage>
        <taxon>Bacteria</taxon>
        <taxon>Pseudomonadati</taxon>
        <taxon>Pseudomonadota</taxon>
        <taxon>Gammaproteobacteria</taxon>
        <taxon>Alteromonadales</taxon>
        <taxon>Shewanellaceae</taxon>
        <taxon>Shewanella</taxon>
    </lineage>
</organism>
<reference evidence="1 2" key="1">
    <citation type="submission" date="2021-05" db="EMBL/GenBank/DDBJ databases">
        <title>Shewanella sp. JM162201.</title>
        <authorList>
            <person name="Xu S."/>
            <person name="Li A."/>
        </authorList>
    </citation>
    <scope>NUCLEOTIDE SEQUENCE [LARGE SCALE GENOMIC DNA]</scope>
    <source>
        <strain evidence="1 2">JM162201</strain>
    </source>
</reference>
<name>A0ABS5V8Q4_9GAMM</name>
<dbReference type="EMBL" id="JAHEPS010000011">
    <property type="protein sequence ID" value="MBT1446363.1"/>
    <property type="molecule type" value="Genomic_DNA"/>
</dbReference>